<organism evidence="2 3">
    <name type="scientific">Ciona savignyi</name>
    <name type="common">Pacific transparent sea squirt</name>
    <dbReference type="NCBI Taxonomy" id="51511"/>
    <lineage>
        <taxon>Eukaryota</taxon>
        <taxon>Metazoa</taxon>
        <taxon>Chordata</taxon>
        <taxon>Tunicata</taxon>
        <taxon>Ascidiacea</taxon>
        <taxon>Phlebobranchia</taxon>
        <taxon>Cionidae</taxon>
        <taxon>Ciona</taxon>
    </lineage>
</organism>
<feature type="region of interest" description="Disordered" evidence="1">
    <location>
        <begin position="1"/>
        <end position="21"/>
    </location>
</feature>
<dbReference type="Ensembl" id="ENSCSAVT00000010071.1">
    <property type="protein sequence ID" value="ENSCSAVP00000009950.1"/>
    <property type="gene ID" value="ENSCSAVG00000005863.1"/>
</dbReference>
<dbReference type="AlphaFoldDB" id="H2YX89"/>
<evidence type="ECO:0000313" key="2">
    <source>
        <dbReference type="Ensembl" id="ENSCSAVP00000009950.1"/>
    </source>
</evidence>
<proteinExistence type="predicted"/>
<dbReference type="Proteomes" id="UP000007875">
    <property type="component" value="Unassembled WGS sequence"/>
</dbReference>
<dbReference type="HOGENOM" id="CLU_2426373_0_0_1"/>
<keyword evidence="3" id="KW-1185">Reference proteome</keyword>
<sequence>MPSPASPPFRHARRGRPSSPRWQFLEELVKDLEMETTNKIAQKQEATSSTQQGPASRLMGRHFVSWLSVDHQKKSCVVCNQKSIHQRDTTQ</sequence>
<evidence type="ECO:0000256" key="1">
    <source>
        <dbReference type="SAM" id="MobiDB-lite"/>
    </source>
</evidence>
<protein>
    <submittedName>
        <fullName evidence="2">Uncharacterized protein</fullName>
    </submittedName>
</protein>
<name>H2YX89_CIOSA</name>
<accession>H2YX89</accession>
<dbReference type="InParanoid" id="H2YX89"/>
<reference evidence="2" key="3">
    <citation type="submission" date="2025-09" db="UniProtKB">
        <authorList>
            <consortium name="Ensembl"/>
        </authorList>
    </citation>
    <scope>IDENTIFICATION</scope>
</reference>
<evidence type="ECO:0000313" key="3">
    <source>
        <dbReference type="Proteomes" id="UP000007875"/>
    </source>
</evidence>
<reference evidence="3" key="1">
    <citation type="submission" date="2003-08" db="EMBL/GenBank/DDBJ databases">
        <authorList>
            <person name="Birren B."/>
            <person name="Nusbaum C."/>
            <person name="Abebe A."/>
            <person name="Abouelleil A."/>
            <person name="Adekoya E."/>
            <person name="Ait-zahra M."/>
            <person name="Allen N."/>
            <person name="Allen T."/>
            <person name="An P."/>
            <person name="Anderson M."/>
            <person name="Anderson S."/>
            <person name="Arachchi H."/>
            <person name="Armbruster J."/>
            <person name="Bachantsang P."/>
            <person name="Baldwin J."/>
            <person name="Barry A."/>
            <person name="Bayul T."/>
            <person name="Blitshsteyn B."/>
            <person name="Bloom T."/>
            <person name="Blye J."/>
            <person name="Boguslavskiy L."/>
            <person name="Borowsky M."/>
            <person name="Boukhgalter B."/>
            <person name="Brunache A."/>
            <person name="Butler J."/>
            <person name="Calixte N."/>
            <person name="Calvo S."/>
            <person name="Camarata J."/>
            <person name="Campo K."/>
            <person name="Chang J."/>
            <person name="Cheshatsang Y."/>
            <person name="Citroen M."/>
            <person name="Collymore A."/>
            <person name="Considine T."/>
            <person name="Cook A."/>
            <person name="Cooke P."/>
            <person name="Corum B."/>
            <person name="Cuomo C."/>
            <person name="David R."/>
            <person name="Dawoe T."/>
            <person name="Degray S."/>
            <person name="Dodge S."/>
            <person name="Dooley K."/>
            <person name="Dorje P."/>
            <person name="Dorjee K."/>
            <person name="Dorris L."/>
            <person name="Duffey N."/>
            <person name="Dupes A."/>
            <person name="Elkins T."/>
            <person name="Engels R."/>
            <person name="Erickson J."/>
            <person name="Farina A."/>
            <person name="Faro S."/>
            <person name="Ferreira P."/>
            <person name="Fischer H."/>
            <person name="Fitzgerald M."/>
            <person name="Foley K."/>
            <person name="Gage D."/>
            <person name="Galagan J."/>
            <person name="Gearin G."/>
            <person name="Gnerre S."/>
            <person name="Gnirke A."/>
            <person name="Goyette A."/>
            <person name="Graham J."/>
            <person name="Grandbois E."/>
            <person name="Gyaltsen K."/>
            <person name="Hafez N."/>
            <person name="Hagopian D."/>
            <person name="Hagos B."/>
            <person name="Hall J."/>
            <person name="Hatcher B."/>
            <person name="Heller A."/>
            <person name="Higgins H."/>
            <person name="Honan T."/>
            <person name="Horn A."/>
            <person name="Houde N."/>
            <person name="Hughes L."/>
            <person name="Hulme W."/>
            <person name="Husby E."/>
            <person name="Iliev I."/>
            <person name="Jaffe D."/>
            <person name="Jones C."/>
            <person name="Kamal M."/>
            <person name="Kamat A."/>
            <person name="Kamvysselis M."/>
            <person name="Karlsson E."/>
            <person name="Kells C."/>
            <person name="Kieu A."/>
            <person name="Kisner P."/>
            <person name="Kodira C."/>
            <person name="Kulbokas E."/>
            <person name="Labutti K."/>
            <person name="Lama D."/>
            <person name="Landers T."/>
            <person name="Leger J."/>
            <person name="Levine S."/>
            <person name="Lewis D."/>
            <person name="Lewis T."/>
            <person name="Lindblad-toh K."/>
            <person name="Liu X."/>
            <person name="Lokyitsang T."/>
            <person name="Lokyitsang Y."/>
            <person name="Lucien O."/>
            <person name="Lui A."/>
            <person name="Ma L.J."/>
            <person name="Mabbitt R."/>
            <person name="Macdonald J."/>
            <person name="Maclean C."/>
            <person name="Major J."/>
            <person name="Manning J."/>
            <person name="Marabella R."/>
            <person name="Maru K."/>
            <person name="Matthews C."/>
            <person name="Mauceli E."/>
            <person name="Mccarthy M."/>
            <person name="Mcdonough S."/>
            <person name="Mcghee T."/>
            <person name="Meldrim J."/>
            <person name="Meneus L."/>
            <person name="Mesirov J."/>
            <person name="Mihalev A."/>
            <person name="Mihova T."/>
            <person name="Mikkelsen T."/>
            <person name="Mlenga V."/>
            <person name="Moru K."/>
            <person name="Mozes J."/>
            <person name="Mulrain L."/>
            <person name="Munson G."/>
            <person name="Naylor J."/>
            <person name="Newes C."/>
            <person name="Nguyen C."/>
            <person name="Nguyen N."/>
            <person name="Nguyen T."/>
            <person name="Nicol R."/>
            <person name="Nielsen C."/>
            <person name="Nizzari M."/>
            <person name="Norbu C."/>
            <person name="Norbu N."/>
            <person name="O'donnell P."/>
            <person name="Okoawo O."/>
            <person name="O'leary S."/>
            <person name="Omotosho B."/>
            <person name="O'neill K."/>
            <person name="Osman S."/>
            <person name="Parker S."/>
            <person name="Perrin D."/>
            <person name="Phunkhang P."/>
            <person name="Piqani B."/>
            <person name="Purcell S."/>
            <person name="Rachupka T."/>
            <person name="Ramasamy U."/>
            <person name="Rameau R."/>
            <person name="Ray V."/>
            <person name="Raymond C."/>
            <person name="Retta R."/>
            <person name="Richardson S."/>
            <person name="Rise C."/>
            <person name="Rodriguez J."/>
            <person name="Rogers J."/>
            <person name="Rogov P."/>
            <person name="Rutman M."/>
            <person name="Schupbach R."/>
            <person name="Seaman C."/>
            <person name="Settipalli S."/>
            <person name="Sharpe T."/>
            <person name="Sheridan J."/>
            <person name="Sherpa N."/>
            <person name="Shi J."/>
            <person name="Smirnov S."/>
            <person name="Smith C."/>
            <person name="Sougnez C."/>
            <person name="Spencer B."/>
            <person name="Stalker J."/>
            <person name="Stange-thomann N."/>
            <person name="Stavropoulos S."/>
            <person name="Stetson K."/>
            <person name="Stone C."/>
            <person name="Stone S."/>
            <person name="Stubbs M."/>
            <person name="Talamas J."/>
            <person name="Tchuinga P."/>
            <person name="Tenzing P."/>
            <person name="Tesfaye S."/>
            <person name="Theodore J."/>
            <person name="Thoulutsang Y."/>
            <person name="Topham K."/>
            <person name="Towey S."/>
            <person name="Tsamla T."/>
            <person name="Tsomo N."/>
            <person name="Vallee D."/>
            <person name="Vassiliev H."/>
            <person name="Venkataraman V."/>
            <person name="Vinson J."/>
            <person name="Vo A."/>
            <person name="Wade C."/>
            <person name="Wang S."/>
            <person name="Wangchuk T."/>
            <person name="Wangdi T."/>
            <person name="Whittaker C."/>
            <person name="Wilkinson J."/>
            <person name="Wu Y."/>
            <person name="Wyman D."/>
            <person name="Yadav S."/>
            <person name="Yang S."/>
            <person name="Yang X."/>
            <person name="Yeager S."/>
            <person name="Yee E."/>
            <person name="Young G."/>
            <person name="Zainoun J."/>
            <person name="Zembeck L."/>
            <person name="Zimmer A."/>
            <person name="Zody M."/>
            <person name="Lander E."/>
        </authorList>
    </citation>
    <scope>NUCLEOTIDE SEQUENCE [LARGE SCALE GENOMIC DNA]</scope>
</reference>
<reference evidence="2" key="2">
    <citation type="submission" date="2025-08" db="UniProtKB">
        <authorList>
            <consortium name="Ensembl"/>
        </authorList>
    </citation>
    <scope>IDENTIFICATION</scope>
</reference>
<dbReference type="GeneTree" id="ENSGT00940000171102"/>